<dbReference type="InterPro" id="IPR013637">
    <property type="entry name" value="Lys_sp_deMease-like_dom"/>
</dbReference>
<keyword evidence="1" id="KW-0479">Metal-binding</keyword>
<evidence type="ECO:0000313" key="8">
    <source>
        <dbReference type="Proteomes" id="UP001515480"/>
    </source>
</evidence>
<dbReference type="InterPro" id="IPR011011">
    <property type="entry name" value="Znf_FYVE_PHD"/>
</dbReference>
<feature type="compositionally biased region" description="Basic and acidic residues" evidence="5">
    <location>
        <begin position="1759"/>
        <end position="1778"/>
    </location>
</feature>
<protein>
    <recommendedName>
        <fullName evidence="6">PHD-type domain-containing protein</fullName>
    </recommendedName>
</protein>
<evidence type="ECO:0000256" key="5">
    <source>
        <dbReference type="SAM" id="MobiDB-lite"/>
    </source>
</evidence>
<feature type="compositionally biased region" description="Basic and acidic residues" evidence="5">
    <location>
        <begin position="915"/>
        <end position="931"/>
    </location>
</feature>
<dbReference type="Proteomes" id="UP001515480">
    <property type="component" value="Unassembled WGS sequence"/>
</dbReference>
<feature type="region of interest" description="Disordered" evidence="5">
    <location>
        <begin position="880"/>
        <end position="931"/>
    </location>
</feature>
<dbReference type="SMART" id="SM00249">
    <property type="entry name" value="PHD"/>
    <property type="match status" value="2"/>
</dbReference>
<dbReference type="Pfam" id="PF00628">
    <property type="entry name" value="PHD"/>
    <property type="match status" value="2"/>
</dbReference>
<dbReference type="PROSITE" id="PS01359">
    <property type="entry name" value="ZF_PHD_1"/>
    <property type="match status" value="1"/>
</dbReference>
<dbReference type="CDD" id="cd15532">
    <property type="entry name" value="PHD2_CHD_II"/>
    <property type="match status" value="1"/>
</dbReference>
<dbReference type="Gene3D" id="3.30.40.10">
    <property type="entry name" value="Zinc/RING finger domain, C3HC4 (zinc finger)"/>
    <property type="match status" value="2"/>
</dbReference>
<dbReference type="GO" id="GO:0003714">
    <property type="term" value="F:transcription corepressor activity"/>
    <property type="evidence" value="ECO:0007669"/>
    <property type="project" value="InterPro"/>
</dbReference>
<feature type="domain" description="PHD-type" evidence="6">
    <location>
        <begin position="1073"/>
        <end position="1125"/>
    </location>
</feature>
<dbReference type="PANTHER" id="PTHR46309">
    <property type="entry name" value="PHD FINGER PROTEIN 12"/>
    <property type="match status" value="1"/>
</dbReference>
<dbReference type="PROSITE" id="PS50016">
    <property type="entry name" value="ZF_PHD_2"/>
    <property type="match status" value="2"/>
</dbReference>
<evidence type="ECO:0000256" key="4">
    <source>
        <dbReference type="PROSITE-ProRule" id="PRU00146"/>
    </source>
</evidence>
<feature type="region of interest" description="Disordered" evidence="5">
    <location>
        <begin position="1260"/>
        <end position="1286"/>
    </location>
</feature>
<feature type="compositionally biased region" description="Low complexity" evidence="5">
    <location>
        <begin position="1790"/>
        <end position="1811"/>
    </location>
</feature>
<feature type="region of interest" description="Disordered" evidence="5">
    <location>
        <begin position="1757"/>
        <end position="1856"/>
    </location>
</feature>
<dbReference type="GO" id="GO:0005634">
    <property type="term" value="C:nucleus"/>
    <property type="evidence" value="ECO:0007669"/>
    <property type="project" value="TreeGrafter"/>
</dbReference>
<evidence type="ECO:0000256" key="2">
    <source>
        <dbReference type="ARBA" id="ARBA00022771"/>
    </source>
</evidence>
<proteinExistence type="predicted"/>
<keyword evidence="8" id="KW-1185">Reference proteome</keyword>
<dbReference type="InterPro" id="IPR001965">
    <property type="entry name" value="Znf_PHD"/>
</dbReference>
<sequence length="1856" mass="202423">MAELEACGNPSCARLIVCCGLGVDLDFAQQAVTGDAWDQSSALPLPEPEDTNDNFCFRCGNGGDLILCDVCERSYHLFCMDPPLEQAPEGDWECPAHKPGRRRATDHAAAEAEDRGIAERGMRHKPARVDQNKYQVECPAQLTVEQRRADLASERAARAGWAVWQPDRCDEDDLLELYCFCNRLVGGDYRCELEFNEHTRTHLHLFEYSLLRASYALLVLAEKLEALSEDEWTALRAAGHQFGEVLMAAAQRVWVGVVVPLSQPLPGASTPWGVPRRVPVRLPDSLTGISLQDLSLQSEEDMIAAVRRKESKWEEARAPRVSVWEEEVRVARAAESIELSQLRALVHAGAKACDIRVEYLSGRAAQRGEGGGVPQLSMLHAQVQLASSWSAKVEDTLTRPQSPEALAALLEEARPIPFALREVSELSSKLCRVNAWVEQAKLAMGQPCELRELEELKGESELLRINTAEAEAVRLRCQEGKKCFMQIRNELLRRASSRTASGAKLSEADVAALLTQARDLLLEAAEINQAQERLDEAQEWRQRARELIKADVVDARGLEMLEELVGRVEELNMALPEQPAIEERLAAIKAWLVRATGVLSGRGEPKEAARLVKEAAQLRLDLPEVPRLVKQQQERAWVDNAKAALDGSSSVENLKSLHAAGGALCSTYGAEWKHAQLMDALTEKMELAAKWALKLEEMLAGRPGIREASAAISDADGAGVALAETAKLKRAVSKCKGWQERARKAQLRATRGTSTRPSLRELRELLAEGMELPLSMPEEAVLAMHVREAEDWSARAAALLDEPLDGGADACEGEAAKAKAGSRAGSSAIEEVITLGKALTVHVGCEEALKLRLWRLRCQEALREEETTLEELQELRDEASAAGFAADAAEPSAEAGPAYHSRSSGPAPTPVDDEGNARTPEKDARVDSEMADARKEWEQLRAVVDEAEAWKARADRVLGTEKVALEEMEGLLEEGERLPIALEEYDWLQRSIEVAKAWLKSSDDLEAPTARLEDVQRHVKEYSKITLKSDRVDALKARVAQGDAWLDALKKMYKNCGVQLPSLQQLLSTDGTELFCICRQPDMQQLMIGCDGCSIWYHCHCIGISPAVAKSLENTEFMCPACSAKQGLRYPYEPRVVHPAAKKLPSAGRVSRLLQRAGALSLRVEEAGLLQQALFRCREWQAKMYPDVMKVDWRSAGEAQLSELLQAGECFRVECELMTVLKGWRWLRHVHQLDKEDGTAAPRQLELAELEASLARAKEEGVLGEEPADVEPKAEDGGAEAAGPHDEAALSPQLAQWCHDQSAQLRAERKRLVEAVSEARAWEEAAKVKCLVRTPCDPAELEAFLTRGSSSAMRLPSLPALRERAASLTSWAAEVEAILSSCTAATASGASDLLQRPAAAEVLRLKREGAKLHVTGATWDRLIRKLTDCAASLGETRAALMYFSGSGHLQLAVSRLEGQGVRFDELQPLRLTVLPKLAQYEQGRGQGLAPSHAHTLPSVKLAGEGAPCQQMATQSHPHTMPQLPMSQHQHQLAMQTYAVPQFQLMPQHLAPPMHGAPHPPLPPSEAHAPTTEDLTCTDTLPPTDSPKTQPTGSLAIAPQNPMMQPIMPMGLTATQLIGMGVQPHVLNLPEAAPAQTPVAHLPPAAALEPSHPPLAVGLHGLDRRHAPGAPVRVYYAEEDGPVPYVGVVESVDAKQGLRVKLQGFAKREWVTDEDEWEWLAGAGDADSGALPVELIVGDKVLRELLANLATQKDAFAEAAKGEHQADRETKSAAKRKSEGSGNPSHRKKPASSSSSKDASAKSSKPGSSEPAVSHKKKPSPANSGKVESKTTKGTSSKAPESTIKKASSKAKGTSKR</sequence>
<dbReference type="PANTHER" id="PTHR46309:SF1">
    <property type="entry name" value="PHD FINGER PROTEIN 12"/>
    <property type="match status" value="1"/>
</dbReference>
<feature type="compositionally biased region" description="Low complexity" evidence="5">
    <location>
        <begin position="880"/>
        <end position="898"/>
    </location>
</feature>
<dbReference type="InterPro" id="IPR019786">
    <property type="entry name" value="Zinc_finger_PHD-type_CS"/>
</dbReference>
<comment type="caution">
    <text evidence="7">The sequence shown here is derived from an EMBL/GenBank/DDBJ whole genome shotgun (WGS) entry which is preliminary data.</text>
</comment>
<reference evidence="7 8" key="1">
    <citation type="journal article" date="2024" name="Science">
        <title>Giant polyketide synthase enzymes in the biosynthesis of giant marine polyether toxins.</title>
        <authorList>
            <person name="Fallon T.R."/>
            <person name="Shende V.V."/>
            <person name="Wierzbicki I.H."/>
            <person name="Pendleton A.L."/>
            <person name="Watervoot N.F."/>
            <person name="Auber R.P."/>
            <person name="Gonzalez D.J."/>
            <person name="Wisecaver J.H."/>
            <person name="Moore B.S."/>
        </authorList>
    </citation>
    <scope>NUCLEOTIDE SEQUENCE [LARGE SCALE GENOMIC DNA]</scope>
    <source>
        <strain evidence="7 8">12B1</strain>
    </source>
</reference>
<dbReference type="EMBL" id="JBGBPQ010000002">
    <property type="protein sequence ID" value="KAL1528118.1"/>
    <property type="molecule type" value="Genomic_DNA"/>
</dbReference>
<evidence type="ECO:0000256" key="3">
    <source>
        <dbReference type="ARBA" id="ARBA00022833"/>
    </source>
</evidence>
<name>A0AB34K4A6_PRYPA</name>
<evidence type="ECO:0000313" key="7">
    <source>
        <dbReference type="EMBL" id="KAL1528118.1"/>
    </source>
</evidence>
<organism evidence="7 8">
    <name type="scientific">Prymnesium parvum</name>
    <name type="common">Toxic golden alga</name>
    <dbReference type="NCBI Taxonomy" id="97485"/>
    <lineage>
        <taxon>Eukaryota</taxon>
        <taxon>Haptista</taxon>
        <taxon>Haptophyta</taxon>
        <taxon>Prymnesiophyceae</taxon>
        <taxon>Prymnesiales</taxon>
        <taxon>Prymnesiaceae</taxon>
        <taxon>Prymnesium</taxon>
    </lineage>
</organism>
<feature type="region of interest" description="Disordered" evidence="5">
    <location>
        <begin position="1548"/>
        <end position="1601"/>
    </location>
</feature>
<keyword evidence="3" id="KW-0862">Zinc</keyword>
<evidence type="ECO:0000259" key="6">
    <source>
        <dbReference type="PROSITE" id="PS50016"/>
    </source>
</evidence>
<accession>A0AB34K4A6</accession>
<feature type="domain" description="PHD-type" evidence="6">
    <location>
        <begin position="53"/>
        <end position="100"/>
    </location>
</feature>
<keyword evidence="2 4" id="KW-0863">Zinc-finger</keyword>
<feature type="compositionally biased region" description="Low complexity" evidence="5">
    <location>
        <begin position="1564"/>
        <end position="1582"/>
    </location>
</feature>
<dbReference type="InterPro" id="IPR042163">
    <property type="entry name" value="PHF12"/>
</dbReference>
<dbReference type="SUPFAM" id="SSF57903">
    <property type="entry name" value="FYVE/PHD zinc finger"/>
    <property type="match status" value="2"/>
</dbReference>
<dbReference type="GO" id="GO:0008270">
    <property type="term" value="F:zinc ion binding"/>
    <property type="evidence" value="ECO:0007669"/>
    <property type="project" value="UniProtKB-KW"/>
</dbReference>
<gene>
    <name evidence="7" type="ORF">AB1Y20_009482</name>
</gene>
<dbReference type="Pfam" id="PF08429">
    <property type="entry name" value="PLU-1"/>
    <property type="match status" value="3"/>
</dbReference>
<dbReference type="InterPro" id="IPR013083">
    <property type="entry name" value="Znf_RING/FYVE/PHD"/>
</dbReference>
<dbReference type="GO" id="GO:0006357">
    <property type="term" value="P:regulation of transcription by RNA polymerase II"/>
    <property type="evidence" value="ECO:0007669"/>
    <property type="project" value="TreeGrafter"/>
</dbReference>
<evidence type="ECO:0000256" key="1">
    <source>
        <dbReference type="ARBA" id="ARBA00022723"/>
    </source>
</evidence>
<feature type="compositionally biased region" description="Basic residues" evidence="5">
    <location>
        <begin position="1846"/>
        <end position="1856"/>
    </location>
</feature>
<dbReference type="InterPro" id="IPR019787">
    <property type="entry name" value="Znf_PHD-finger"/>
</dbReference>